<dbReference type="OrthoDB" id="981781at2"/>
<evidence type="ECO:0000313" key="2">
    <source>
        <dbReference type="Proteomes" id="UP000036458"/>
    </source>
</evidence>
<dbReference type="STRING" id="1379910.TH63_08780"/>
<reference evidence="1 2" key="1">
    <citation type="submission" date="2015-01" db="EMBL/GenBank/DDBJ databases">
        <title>Rufibacter sp./DG31D/ whole genome sequencing.</title>
        <authorList>
            <person name="Kim M.K."/>
            <person name="Srinivasan S."/>
            <person name="Lee J.-J."/>
        </authorList>
    </citation>
    <scope>NUCLEOTIDE SEQUENCE [LARGE SCALE GENOMIC DNA]</scope>
    <source>
        <strain evidence="1 2">DG31D</strain>
    </source>
</reference>
<dbReference type="Proteomes" id="UP000036458">
    <property type="component" value="Chromosome"/>
</dbReference>
<dbReference type="EMBL" id="CP010777">
    <property type="protein sequence ID" value="AKQ45723.1"/>
    <property type="molecule type" value="Genomic_DNA"/>
</dbReference>
<accession>A0A0H4VK43</accession>
<name>A0A0H4VK43_9BACT</name>
<protein>
    <submittedName>
        <fullName evidence="1">Uncharacterized protein</fullName>
    </submittedName>
</protein>
<proteinExistence type="predicted"/>
<sequence>MTDQEFDILDELYFVTSFEELQSRIGLPELALREALRDLIGNNYIKCLFPDQDTVVPFDTVHFEQEGHHYFFLATKEGLLAHNSR</sequence>
<dbReference type="AlphaFoldDB" id="A0A0H4VK43"/>
<keyword evidence="2" id="KW-1185">Reference proteome</keyword>
<dbReference type="KEGG" id="ruf:TH63_08780"/>
<dbReference type="PATRIC" id="fig|1379910.4.peg.1907"/>
<organism evidence="1 2">
    <name type="scientific">Rufibacter radiotolerans</name>
    <dbReference type="NCBI Taxonomy" id="1379910"/>
    <lineage>
        <taxon>Bacteria</taxon>
        <taxon>Pseudomonadati</taxon>
        <taxon>Bacteroidota</taxon>
        <taxon>Cytophagia</taxon>
        <taxon>Cytophagales</taxon>
        <taxon>Hymenobacteraceae</taxon>
        <taxon>Rufibacter</taxon>
    </lineage>
</organism>
<dbReference type="RefSeq" id="WP_048920622.1">
    <property type="nucleotide sequence ID" value="NZ_CP010777.1"/>
</dbReference>
<evidence type="ECO:0000313" key="1">
    <source>
        <dbReference type="EMBL" id="AKQ45723.1"/>
    </source>
</evidence>
<gene>
    <name evidence="1" type="ORF">TH63_08780</name>
</gene>